<evidence type="ECO:0000256" key="1">
    <source>
        <dbReference type="SAM" id="MobiDB-lite"/>
    </source>
</evidence>
<accession>A0A7S2E335</accession>
<name>A0A7S2E335_9EUKA</name>
<dbReference type="AlphaFoldDB" id="A0A7S2E335"/>
<feature type="region of interest" description="Disordered" evidence="1">
    <location>
        <begin position="94"/>
        <end position="162"/>
    </location>
</feature>
<dbReference type="EMBL" id="HBGU01041499">
    <property type="protein sequence ID" value="CAD9471119.1"/>
    <property type="molecule type" value="Transcribed_RNA"/>
</dbReference>
<gene>
    <name evidence="2" type="ORF">CBRE1094_LOCUS22610</name>
</gene>
<sequence>MVAVSVPEGVFEGQEFILEFEGQQLSVTCPDGCGPGSEINLEVPLATGAETSGAPEQQLVEITVPDDCFPGMEFTVEFDGRSFNIAVPDGVNPGDPLTVEVPAEEAPPPARPSPSKAPVDNKPSPGPKREPNGRENQPSQAPPESQKAAAPPQKKQEKPSASKYANLAIPAFKGPRKGETANSVNANARWMSAGDLFSAIPTEGLGKQAGDFEIGQLVQVNRSDGSWTYGKVMDYDPTGDVYTVMTRAGPKYFVERDDISEDVLVNPGDGTCAQQ</sequence>
<organism evidence="2">
    <name type="scientific">Haptolina brevifila</name>
    <dbReference type="NCBI Taxonomy" id="156173"/>
    <lineage>
        <taxon>Eukaryota</taxon>
        <taxon>Haptista</taxon>
        <taxon>Haptophyta</taxon>
        <taxon>Prymnesiophyceae</taxon>
        <taxon>Prymnesiales</taxon>
        <taxon>Prymnesiaceae</taxon>
        <taxon>Haptolina</taxon>
    </lineage>
</organism>
<reference evidence="2" key="1">
    <citation type="submission" date="2021-01" db="EMBL/GenBank/DDBJ databases">
        <authorList>
            <person name="Corre E."/>
            <person name="Pelletier E."/>
            <person name="Niang G."/>
            <person name="Scheremetjew M."/>
            <person name="Finn R."/>
            <person name="Kale V."/>
            <person name="Holt S."/>
            <person name="Cochrane G."/>
            <person name="Meng A."/>
            <person name="Brown T."/>
            <person name="Cohen L."/>
        </authorList>
    </citation>
    <scope>NUCLEOTIDE SEQUENCE</scope>
    <source>
        <strain evidence="2">UTEX LB 985</strain>
    </source>
</reference>
<proteinExistence type="predicted"/>
<feature type="compositionally biased region" description="Low complexity" evidence="1">
    <location>
        <begin position="137"/>
        <end position="153"/>
    </location>
</feature>
<protein>
    <submittedName>
        <fullName evidence="2">Uncharacterized protein</fullName>
    </submittedName>
</protein>
<evidence type="ECO:0000313" key="2">
    <source>
        <dbReference type="EMBL" id="CAD9471119.1"/>
    </source>
</evidence>